<sequence length="405" mass="43275">MADRQTQGLHADRAVPERPDRTLRPRIMVPATVVALCAVLFGLPMWTVLFAGAQWPPVVRLLGAALVIAAALALPTAMYLGHRPGSEGDRKDAWARLGDVLLGLAWIAFVWSALSLLLRLGLWAAGVDDPLRSRITAAATVTVIVGLALWGHYEAMRTPRVRHTSISIARLGARFDGLRVVLVTDTHFGPVNRTVWSRRLTDAVNALEPDVLAHVGDIADGSVSTRRQQAAPLESMRASAARVYVTGNHEYFGEAQEWLDHMQSIGWNALHNRHVVLHRGDDALVIAGVDDATAAGSGAPGHGADLAGALAGADPSIPVLLLAHQPKQIGDAVRAGVDLQVSGHTHGGQIWPFAALVRLDQPVVHGLSRHGARTQLYTSRGSGFWGPPFRVFAPSEISVLTLVAG</sequence>
<dbReference type="EC" id="3.1.-.-" evidence="5"/>
<accession>A0A143QG34</accession>
<reference evidence="5 6" key="1">
    <citation type="journal article" date="2016" name="Genome Announc.">
        <title>Complete Genome and Plasmid Sequences for Rhodococcus fascians D188 and Draft Sequences for Rhodococcus Isolates PBTS 1 and PBTS 2.</title>
        <authorList>
            <person name="Stamler R.A."/>
            <person name="Vereecke D."/>
            <person name="Zhang Y."/>
            <person name="Schilkey F."/>
            <person name="Devitt N."/>
            <person name="Randall J.J."/>
        </authorList>
    </citation>
    <scope>NUCLEOTIDE SEQUENCE [LARGE SCALE GENOMIC DNA]</scope>
    <source>
        <strain evidence="5 6">PBTS2</strain>
    </source>
</reference>
<dbReference type="Pfam" id="PF00149">
    <property type="entry name" value="Metallophos"/>
    <property type="match status" value="1"/>
</dbReference>
<dbReference type="Proteomes" id="UP000076038">
    <property type="component" value="Chromosome"/>
</dbReference>
<evidence type="ECO:0000313" key="6">
    <source>
        <dbReference type="Proteomes" id="UP000076038"/>
    </source>
</evidence>
<dbReference type="PANTHER" id="PTHR31302:SF31">
    <property type="entry name" value="PHOSPHODIESTERASE YAEI"/>
    <property type="match status" value="1"/>
</dbReference>
<dbReference type="AlphaFoldDB" id="A0A143QG34"/>
<keyword evidence="2 5" id="KW-0378">Hydrolase</keyword>
<dbReference type="KEGG" id="rhs:A3Q41_00127"/>
<dbReference type="InterPro" id="IPR004843">
    <property type="entry name" value="Calcineurin-like_PHP"/>
</dbReference>
<keyword evidence="3" id="KW-1133">Transmembrane helix</keyword>
<dbReference type="OrthoDB" id="9780884at2"/>
<dbReference type="InterPro" id="IPR029052">
    <property type="entry name" value="Metallo-depent_PP-like"/>
</dbReference>
<evidence type="ECO:0000256" key="2">
    <source>
        <dbReference type="ARBA" id="ARBA00022801"/>
    </source>
</evidence>
<keyword evidence="1" id="KW-0479">Metal-binding</keyword>
<feature type="transmembrane region" description="Helical" evidence="3">
    <location>
        <begin position="100"/>
        <end position="123"/>
    </location>
</feature>
<keyword evidence="3" id="KW-0472">Membrane</keyword>
<proteinExistence type="predicted"/>
<evidence type="ECO:0000259" key="4">
    <source>
        <dbReference type="Pfam" id="PF00149"/>
    </source>
</evidence>
<organism evidence="5 6">
    <name type="scientific">Rhodococcoides fascians</name>
    <name type="common">Rhodococcus fascians</name>
    <dbReference type="NCBI Taxonomy" id="1828"/>
    <lineage>
        <taxon>Bacteria</taxon>
        <taxon>Bacillati</taxon>
        <taxon>Actinomycetota</taxon>
        <taxon>Actinomycetes</taxon>
        <taxon>Mycobacteriales</taxon>
        <taxon>Nocardiaceae</taxon>
        <taxon>Rhodococcoides</taxon>
    </lineage>
</organism>
<dbReference type="Gene3D" id="3.60.21.10">
    <property type="match status" value="1"/>
</dbReference>
<evidence type="ECO:0000313" key="5">
    <source>
        <dbReference type="EMBL" id="AMY21452.1"/>
    </source>
</evidence>
<dbReference type="SUPFAM" id="SSF56300">
    <property type="entry name" value="Metallo-dependent phosphatases"/>
    <property type="match status" value="1"/>
</dbReference>
<reference evidence="6" key="2">
    <citation type="submission" date="2016-04" db="EMBL/GenBank/DDBJ databases">
        <title>Complete Genome and Plasmid Sequences for Rhodococcus fascians D188 and Draft Sequences for Rhodococcus spp. Isolates PBTS 1 and PBTS 2.</title>
        <authorList>
            <person name="Stamer R."/>
            <person name="Vereecke D."/>
            <person name="Zhang Y."/>
            <person name="Schilkey F."/>
            <person name="Devitt N."/>
            <person name="Randall J."/>
        </authorList>
    </citation>
    <scope>NUCLEOTIDE SEQUENCE [LARGE SCALE GENOMIC DNA]</scope>
    <source>
        <strain evidence="6">PBTS2</strain>
    </source>
</reference>
<keyword evidence="3" id="KW-0812">Transmembrane</keyword>
<dbReference type="InterPro" id="IPR051158">
    <property type="entry name" value="Metallophosphoesterase_sf"/>
</dbReference>
<dbReference type="GO" id="GO:0009245">
    <property type="term" value="P:lipid A biosynthetic process"/>
    <property type="evidence" value="ECO:0007669"/>
    <property type="project" value="TreeGrafter"/>
</dbReference>
<protein>
    <submittedName>
        <fullName evidence="5">Putative metallophosphoesterase</fullName>
        <ecNumber evidence="5">3.1.-.-</ecNumber>
    </submittedName>
</protein>
<gene>
    <name evidence="5" type="ORF">A3Q41_00127</name>
</gene>
<dbReference type="GO" id="GO:0016020">
    <property type="term" value="C:membrane"/>
    <property type="evidence" value="ECO:0007669"/>
    <property type="project" value="GOC"/>
</dbReference>
<name>A0A143QG34_RHOFA</name>
<evidence type="ECO:0000256" key="1">
    <source>
        <dbReference type="ARBA" id="ARBA00022723"/>
    </source>
</evidence>
<evidence type="ECO:0000256" key="3">
    <source>
        <dbReference type="SAM" id="Phobius"/>
    </source>
</evidence>
<dbReference type="RefSeq" id="WP_032385046.1">
    <property type="nucleotide sequence ID" value="NZ_CP015220.1"/>
</dbReference>
<dbReference type="GO" id="GO:0046872">
    <property type="term" value="F:metal ion binding"/>
    <property type="evidence" value="ECO:0007669"/>
    <property type="project" value="UniProtKB-KW"/>
</dbReference>
<feature type="domain" description="Calcineurin-like phosphoesterase" evidence="4">
    <location>
        <begin position="178"/>
        <end position="347"/>
    </location>
</feature>
<feature type="transmembrane region" description="Helical" evidence="3">
    <location>
        <begin position="27"/>
        <end position="49"/>
    </location>
</feature>
<dbReference type="EMBL" id="CP015220">
    <property type="protein sequence ID" value="AMY21452.1"/>
    <property type="molecule type" value="Genomic_DNA"/>
</dbReference>
<feature type="transmembrane region" description="Helical" evidence="3">
    <location>
        <begin position="135"/>
        <end position="153"/>
    </location>
</feature>
<feature type="transmembrane region" description="Helical" evidence="3">
    <location>
        <begin position="61"/>
        <end position="80"/>
    </location>
</feature>
<dbReference type="PATRIC" id="fig|1653479.3.peg.125"/>
<dbReference type="GO" id="GO:0008758">
    <property type="term" value="F:UDP-2,3-diacylglucosamine hydrolase activity"/>
    <property type="evidence" value="ECO:0007669"/>
    <property type="project" value="TreeGrafter"/>
</dbReference>
<keyword evidence="6" id="KW-1185">Reference proteome</keyword>
<dbReference type="PANTHER" id="PTHR31302">
    <property type="entry name" value="TRANSMEMBRANE PROTEIN WITH METALLOPHOSPHOESTERASE DOMAIN-RELATED"/>
    <property type="match status" value="1"/>
</dbReference>
<dbReference type="CDD" id="cd07385">
    <property type="entry name" value="MPP_YkuE_C"/>
    <property type="match status" value="1"/>
</dbReference>